<dbReference type="GO" id="GO:0006281">
    <property type="term" value="P:DNA repair"/>
    <property type="evidence" value="ECO:0007669"/>
    <property type="project" value="UniProtKB-UniRule"/>
</dbReference>
<comment type="similarity">
    <text evidence="1 12 13">Belongs to the peptidase S24 family.</text>
</comment>
<evidence type="ECO:0000256" key="6">
    <source>
        <dbReference type="ARBA" id="ARBA00022813"/>
    </source>
</evidence>
<dbReference type="HAMAP" id="MF_00015">
    <property type="entry name" value="LexA"/>
    <property type="match status" value="1"/>
</dbReference>
<dbReference type="InterPro" id="IPR006197">
    <property type="entry name" value="Peptidase_S24_LexA"/>
</dbReference>
<dbReference type="GO" id="GO:0009432">
    <property type="term" value="P:SOS response"/>
    <property type="evidence" value="ECO:0007669"/>
    <property type="project" value="UniProtKB-UniRule"/>
</dbReference>
<keyword evidence="2 12" id="KW-0678">Repressor</keyword>
<comment type="subunit">
    <text evidence="12">Homodimer.</text>
</comment>
<comment type="function">
    <text evidence="12">Represses a number of genes involved in the response to DNA damage (SOS response), including recA and lexA. In the presence of single-stranded DNA, RecA interacts with LexA causing an autocatalytic cleavage which disrupts the DNA-binding part of LexA, leading to derepression of the SOS regulon and eventually DNA repair.</text>
</comment>
<evidence type="ECO:0000313" key="16">
    <source>
        <dbReference type="EMBL" id="PLX16944.1"/>
    </source>
</evidence>
<dbReference type="InterPro" id="IPR036390">
    <property type="entry name" value="WH_DNA-bd_sf"/>
</dbReference>
<dbReference type="GO" id="GO:0004252">
    <property type="term" value="F:serine-type endopeptidase activity"/>
    <property type="evidence" value="ECO:0007669"/>
    <property type="project" value="UniProtKB-UniRule"/>
</dbReference>
<organism evidence="16 17">
    <name type="scientific">Muiribacterium halophilum</name>
    <dbReference type="NCBI Taxonomy" id="2053465"/>
    <lineage>
        <taxon>Bacteria</taxon>
        <taxon>Candidatus Muiribacteriota</taxon>
        <taxon>Candidatus Muiribacteriia</taxon>
        <taxon>Candidatus Muiribacteriales</taxon>
        <taxon>Candidatus Muiribacteriaceae</taxon>
        <taxon>Candidatus Muiribacterium</taxon>
    </lineage>
</organism>
<feature type="DNA-binding region" description="H-T-H motif" evidence="12">
    <location>
        <begin position="26"/>
        <end position="46"/>
    </location>
</feature>
<dbReference type="GO" id="GO:0003677">
    <property type="term" value="F:DNA binding"/>
    <property type="evidence" value="ECO:0007669"/>
    <property type="project" value="UniProtKB-UniRule"/>
</dbReference>
<keyword evidence="7 12" id="KW-0805">Transcription regulation</keyword>
<keyword evidence="10 12" id="KW-0234">DNA repair</keyword>
<dbReference type="Gene3D" id="2.10.109.10">
    <property type="entry name" value="Umud Fragment, subunit A"/>
    <property type="match status" value="1"/>
</dbReference>
<dbReference type="CDD" id="cd06529">
    <property type="entry name" value="S24_LexA-like"/>
    <property type="match status" value="1"/>
</dbReference>
<keyword evidence="9 12" id="KW-0804">Transcription</keyword>
<accession>A0A2N5ZE94</accession>
<dbReference type="InterPro" id="IPR006200">
    <property type="entry name" value="LexA"/>
</dbReference>
<feature type="domain" description="Peptidase S24/S26A/S26B/S26C" evidence="14">
    <location>
        <begin position="79"/>
        <end position="193"/>
    </location>
</feature>
<dbReference type="InterPro" id="IPR015927">
    <property type="entry name" value="Peptidase_S24_S26A/B/C"/>
</dbReference>
<reference evidence="16 17" key="1">
    <citation type="submission" date="2017-11" db="EMBL/GenBank/DDBJ databases">
        <title>Genome-resolved metagenomics identifies genetic mobility, metabolic interactions, and unexpected diversity in perchlorate-reducing communities.</title>
        <authorList>
            <person name="Barnum T.P."/>
            <person name="Figueroa I.A."/>
            <person name="Carlstrom C.I."/>
            <person name="Lucas L.N."/>
            <person name="Engelbrektson A.L."/>
            <person name="Coates J.D."/>
        </authorList>
    </citation>
    <scope>NUCLEOTIDE SEQUENCE [LARGE SCALE GENOMIC DNA]</scope>
    <source>
        <strain evidence="16">BM706</strain>
    </source>
</reference>
<evidence type="ECO:0000256" key="10">
    <source>
        <dbReference type="ARBA" id="ARBA00023204"/>
    </source>
</evidence>
<dbReference type="SUPFAM" id="SSF46785">
    <property type="entry name" value="Winged helix' DNA-binding domain"/>
    <property type="match status" value="1"/>
</dbReference>
<dbReference type="AlphaFoldDB" id="A0A2N5ZE94"/>
<dbReference type="InterPro" id="IPR036286">
    <property type="entry name" value="LexA/Signal_pep-like_sf"/>
</dbReference>
<dbReference type="SUPFAM" id="SSF51306">
    <property type="entry name" value="LexA/Signal peptidase"/>
    <property type="match status" value="1"/>
</dbReference>
<evidence type="ECO:0000256" key="1">
    <source>
        <dbReference type="ARBA" id="ARBA00007484"/>
    </source>
</evidence>
<evidence type="ECO:0000256" key="9">
    <source>
        <dbReference type="ARBA" id="ARBA00023163"/>
    </source>
</evidence>
<keyword evidence="3 12" id="KW-0235">DNA replication</keyword>
<dbReference type="InterPro" id="IPR039418">
    <property type="entry name" value="LexA-like"/>
</dbReference>
<evidence type="ECO:0000313" key="17">
    <source>
        <dbReference type="Proteomes" id="UP000234857"/>
    </source>
</evidence>
<protein>
    <recommendedName>
        <fullName evidence="12">LexA repressor</fullName>
        <ecNumber evidence="12">3.4.21.88</ecNumber>
    </recommendedName>
</protein>
<comment type="caution">
    <text evidence="16">The sequence shown here is derived from an EMBL/GenBank/DDBJ whole genome shotgun (WGS) entry which is preliminary data.</text>
</comment>
<evidence type="ECO:0000256" key="7">
    <source>
        <dbReference type="ARBA" id="ARBA00023015"/>
    </source>
</evidence>
<evidence type="ECO:0000256" key="4">
    <source>
        <dbReference type="ARBA" id="ARBA00022763"/>
    </source>
</evidence>
<dbReference type="NCBIfam" id="TIGR00498">
    <property type="entry name" value="lexA"/>
    <property type="match status" value="1"/>
</dbReference>
<evidence type="ECO:0000256" key="11">
    <source>
        <dbReference type="ARBA" id="ARBA00023236"/>
    </source>
</evidence>
<name>A0A2N5ZE94_MUIH1</name>
<dbReference type="Gene3D" id="1.10.10.10">
    <property type="entry name" value="Winged helix-like DNA-binding domain superfamily/Winged helix DNA-binding domain"/>
    <property type="match status" value="1"/>
</dbReference>
<keyword evidence="6 12" id="KW-0068">Autocatalytic cleavage</keyword>
<feature type="active site" description="For autocatalytic cleavage activity" evidence="12">
    <location>
        <position position="158"/>
    </location>
</feature>
<keyword evidence="4 12" id="KW-0227">DNA damage</keyword>
<dbReference type="GO" id="GO:0006260">
    <property type="term" value="P:DNA replication"/>
    <property type="evidence" value="ECO:0007669"/>
    <property type="project" value="UniProtKB-UniRule"/>
</dbReference>
<evidence type="ECO:0000256" key="3">
    <source>
        <dbReference type="ARBA" id="ARBA00022705"/>
    </source>
</evidence>
<dbReference type="PANTHER" id="PTHR33516">
    <property type="entry name" value="LEXA REPRESSOR"/>
    <property type="match status" value="1"/>
</dbReference>
<dbReference type="GO" id="GO:0045892">
    <property type="term" value="P:negative regulation of DNA-templated transcription"/>
    <property type="evidence" value="ECO:0007669"/>
    <property type="project" value="UniProtKB-UniRule"/>
</dbReference>
<dbReference type="GO" id="GO:0006508">
    <property type="term" value="P:proteolysis"/>
    <property type="evidence" value="ECO:0007669"/>
    <property type="project" value="InterPro"/>
</dbReference>
<dbReference type="Pfam" id="PF00717">
    <property type="entry name" value="Peptidase_S24"/>
    <property type="match status" value="1"/>
</dbReference>
<sequence length="200" mass="22703">MLTKRQSQIFEFIKECISERGYSPTLKELCSYFGLRSVATMHEHIEKMVSLGVLCKNDGGRVSLNVDISEDDNDKKELPLLGLIQAGIPVEEFEDDDEKVEVPSTMYGKDLYALKVKGDSMKDDHIIEGDIVIIDGKKTPRAGDIVVALIDDYEITLKRYFPEKEDMIRLQPANEAFKPIEIEGERVRIQGVLRGIIREL</sequence>
<dbReference type="EMBL" id="PKTG01000100">
    <property type="protein sequence ID" value="PLX16944.1"/>
    <property type="molecule type" value="Genomic_DNA"/>
</dbReference>
<dbReference type="InterPro" id="IPR050077">
    <property type="entry name" value="LexA_repressor"/>
</dbReference>
<evidence type="ECO:0000256" key="8">
    <source>
        <dbReference type="ARBA" id="ARBA00023125"/>
    </source>
</evidence>
<evidence type="ECO:0000256" key="13">
    <source>
        <dbReference type="RuleBase" id="RU003991"/>
    </source>
</evidence>
<evidence type="ECO:0000256" key="5">
    <source>
        <dbReference type="ARBA" id="ARBA00022801"/>
    </source>
</evidence>
<dbReference type="Pfam" id="PF01726">
    <property type="entry name" value="LexA_DNA_bind"/>
    <property type="match status" value="1"/>
</dbReference>
<keyword evidence="11 12" id="KW-0742">SOS response</keyword>
<comment type="catalytic activity">
    <reaction evidence="12">
        <text>Hydrolysis of Ala-|-Gly bond in repressor LexA.</text>
        <dbReference type="EC" id="3.4.21.88"/>
    </reaction>
</comment>
<feature type="active site" description="For autocatalytic cleavage activity" evidence="12">
    <location>
        <position position="120"/>
    </location>
</feature>
<dbReference type="PANTHER" id="PTHR33516:SF2">
    <property type="entry name" value="LEXA REPRESSOR-RELATED"/>
    <property type="match status" value="1"/>
</dbReference>
<proteinExistence type="inferred from homology"/>
<dbReference type="EC" id="3.4.21.88" evidence="12"/>
<evidence type="ECO:0000256" key="2">
    <source>
        <dbReference type="ARBA" id="ARBA00022491"/>
    </source>
</evidence>
<feature type="domain" description="LexA repressor DNA-binding" evidence="15">
    <location>
        <begin position="2"/>
        <end position="55"/>
    </location>
</feature>
<dbReference type="InterPro" id="IPR006199">
    <property type="entry name" value="LexA_DNA-bd_dom"/>
</dbReference>
<keyword evidence="5 12" id="KW-0378">Hydrolase</keyword>
<evidence type="ECO:0000256" key="12">
    <source>
        <dbReference type="HAMAP-Rule" id="MF_00015"/>
    </source>
</evidence>
<evidence type="ECO:0000259" key="14">
    <source>
        <dbReference type="Pfam" id="PF00717"/>
    </source>
</evidence>
<feature type="site" description="Cleavage; by autolysis" evidence="12">
    <location>
        <begin position="86"/>
        <end position="87"/>
    </location>
</feature>
<dbReference type="InterPro" id="IPR036388">
    <property type="entry name" value="WH-like_DNA-bd_sf"/>
</dbReference>
<dbReference type="PRINTS" id="PR00726">
    <property type="entry name" value="LEXASERPTASE"/>
</dbReference>
<keyword evidence="8 12" id="KW-0238">DNA-binding</keyword>
<dbReference type="Proteomes" id="UP000234857">
    <property type="component" value="Unassembled WGS sequence"/>
</dbReference>
<gene>
    <name evidence="12" type="primary">lexA</name>
    <name evidence="16" type="ORF">C0601_08900</name>
</gene>
<evidence type="ECO:0000259" key="15">
    <source>
        <dbReference type="Pfam" id="PF01726"/>
    </source>
</evidence>